<dbReference type="EMBL" id="CVRL01000006">
    <property type="protein sequence ID" value="CRL09769.1"/>
    <property type="molecule type" value="Genomic_DNA"/>
</dbReference>
<gene>
    <name evidence="2" type="ORF">NIT7321_00603</name>
</gene>
<dbReference type="RefSeq" id="WP_243445056.1">
    <property type="nucleotide sequence ID" value="NZ_CVRL01000006.1"/>
</dbReference>
<name>A0A0H5CYB1_9RHOB</name>
<evidence type="ECO:0000256" key="1">
    <source>
        <dbReference type="SAM" id="Coils"/>
    </source>
</evidence>
<protein>
    <submittedName>
        <fullName evidence="2">Uncharacterized protein</fullName>
    </submittedName>
</protein>
<keyword evidence="3" id="KW-1185">Reference proteome</keyword>
<accession>A0A0H5CYB1</accession>
<evidence type="ECO:0000313" key="3">
    <source>
        <dbReference type="Proteomes" id="UP000043764"/>
    </source>
</evidence>
<dbReference type="Proteomes" id="UP000043764">
    <property type="component" value="Unassembled WGS sequence"/>
</dbReference>
<reference evidence="3" key="1">
    <citation type="submission" date="2015-05" db="EMBL/GenBank/DDBJ databases">
        <authorList>
            <person name="Rodrigo-Torres Lidia"/>
            <person name="Arahal R.David."/>
        </authorList>
    </citation>
    <scope>NUCLEOTIDE SEQUENCE [LARGE SCALE GENOMIC DNA]</scope>
    <source>
        <strain evidence="3">CECT 7321</strain>
    </source>
</reference>
<sequence>MRVIAVCALGLAIICGIVSVYLGWRNDGLRDQLEAAQGRLSVQARQIQNARQAAAVLDAHIARLQAERAAHQVQLKELRGKEGYHAPLSDFLGDVFDGL</sequence>
<keyword evidence="1" id="KW-0175">Coiled coil</keyword>
<feature type="coiled-coil region" evidence="1">
    <location>
        <begin position="33"/>
        <end position="81"/>
    </location>
</feature>
<evidence type="ECO:0000313" key="2">
    <source>
        <dbReference type="EMBL" id="CRL09769.1"/>
    </source>
</evidence>
<proteinExistence type="predicted"/>
<organism evidence="2 3">
    <name type="scientific">Phaeobacter italicus</name>
    <dbReference type="NCBI Taxonomy" id="481446"/>
    <lineage>
        <taxon>Bacteria</taxon>
        <taxon>Pseudomonadati</taxon>
        <taxon>Pseudomonadota</taxon>
        <taxon>Alphaproteobacteria</taxon>
        <taxon>Rhodobacterales</taxon>
        <taxon>Roseobacteraceae</taxon>
        <taxon>Phaeobacter</taxon>
    </lineage>
</organism>
<dbReference type="AlphaFoldDB" id="A0A0H5CYB1"/>